<dbReference type="SUPFAM" id="SSF53474">
    <property type="entry name" value="alpha/beta-Hydrolases"/>
    <property type="match status" value="1"/>
</dbReference>
<gene>
    <name evidence="4" type="ORF">GCM10022414_24550</name>
</gene>
<evidence type="ECO:0000313" key="5">
    <source>
        <dbReference type="Proteomes" id="UP001500392"/>
    </source>
</evidence>
<evidence type="ECO:0008006" key="6">
    <source>
        <dbReference type="Google" id="ProtNLM"/>
    </source>
</evidence>
<proteinExistence type="predicted"/>
<dbReference type="InterPro" id="IPR029058">
    <property type="entry name" value="AB_hydrolase_fold"/>
</dbReference>
<evidence type="ECO:0000313" key="4">
    <source>
        <dbReference type="EMBL" id="GAA4098629.1"/>
    </source>
</evidence>
<keyword evidence="3" id="KW-0443">Lipid metabolism</keyword>
<evidence type="ECO:0000256" key="3">
    <source>
        <dbReference type="ARBA" id="ARBA00023098"/>
    </source>
</evidence>
<keyword evidence="2" id="KW-0442">Lipid degradation</keyword>
<organism evidence="4 5">
    <name type="scientific">Zhongshania borealis</name>
    <dbReference type="NCBI Taxonomy" id="889488"/>
    <lineage>
        <taxon>Bacteria</taxon>
        <taxon>Pseudomonadati</taxon>
        <taxon>Pseudomonadota</taxon>
        <taxon>Gammaproteobacteria</taxon>
        <taxon>Cellvibrionales</taxon>
        <taxon>Spongiibacteraceae</taxon>
        <taxon>Zhongshania</taxon>
    </lineage>
</organism>
<dbReference type="RefSeq" id="WP_344936378.1">
    <property type="nucleotide sequence ID" value="NZ_BAABDM010000004.1"/>
</dbReference>
<sequence length="341" mass="36900">MRALILGACVRLLLLAVLVNLSACSKALELEAAEPLAKAARSVLERMPGYSAGPYEAVLLEGIMLSGADDRADMDLRVWYPRRDDPAPVVIFSHGNWSDKDRYDAVIKHWASYGFVVIATTHLDGVNMARGIFNALRYGNDGLIGGRVADIRYLIDHLARVQALLPVSIDPERLAVSGHSFGAFSAQQFAGARAITEDGEIGAKDSRVDAVVALSPPGPMFDEITSQSWTEMQGPVLMTTGTHDVNPQFFPDWRLHKMSFDTAPAGEQYAVVVAGADHYLGNLICRPEREGPPQRDALNIVNAISTVFLLAHLNGDAVMAQWLASADVANMSGGFAELTKK</sequence>
<name>A0ABP7WWQ8_9GAMM</name>
<accession>A0ABP7WWQ8</accession>
<dbReference type="Pfam" id="PF07224">
    <property type="entry name" value="Chlorophyllase"/>
    <property type="match status" value="1"/>
</dbReference>
<comment type="caution">
    <text evidence="4">The sequence shown here is derived from an EMBL/GenBank/DDBJ whole genome shotgun (WGS) entry which is preliminary data.</text>
</comment>
<dbReference type="Gene3D" id="3.40.50.1820">
    <property type="entry name" value="alpha/beta hydrolase"/>
    <property type="match status" value="1"/>
</dbReference>
<reference evidence="5" key="1">
    <citation type="journal article" date="2019" name="Int. J. Syst. Evol. Microbiol.">
        <title>The Global Catalogue of Microorganisms (GCM) 10K type strain sequencing project: providing services to taxonomists for standard genome sequencing and annotation.</title>
        <authorList>
            <consortium name="The Broad Institute Genomics Platform"/>
            <consortium name="The Broad Institute Genome Sequencing Center for Infectious Disease"/>
            <person name="Wu L."/>
            <person name="Ma J."/>
        </authorList>
    </citation>
    <scope>NUCLEOTIDE SEQUENCE [LARGE SCALE GENOMIC DNA]</scope>
    <source>
        <strain evidence="5">JCM 17304</strain>
    </source>
</reference>
<keyword evidence="1" id="KW-0378">Hydrolase</keyword>
<evidence type="ECO:0000256" key="2">
    <source>
        <dbReference type="ARBA" id="ARBA00022963"/>
    </source>
</evidence>
<dbReference type="EMBL" id="BAABDM010000004">
    <property type="protein sequence ID" value="GAA4098629.1"/>
    <property type="molecule type" value="Genomic_DNA"/>
</dbReference>
<dbReference type="InterPro" id="IPR017395">
    <property type="entry name" value="Chlorophyllase-like"/>
</dbReference>
<protein>
    <recommendedName>
        <fullName evidence="6">Alpha/beta hydrolase</fullName>
    </recommendedName>
</protein>
<keyword evidence="5" id="KW-1185">Reference proteome</keyword>
<dbReference type="PANTHER" id="PTHR10272">
    <property type="entry name" value="PLATELET-ACTIVATING FACTOR ACETYLHYDROLASE"/>
    <property type="match status" value="1"/>
</dbReference>
<evidence type="ECO:0000256" key="1">
    <source>
        <dbReference type="ARBA" id="ARBA00022801"/>
    </source>
</evidence>
<dbReference type="Proteomes" id="UP001500392">
    <property type="component" value="Unassembled WGS sequence"/>
</dbReference>
<dbReference type="PANTHER" id="PTHR10272:SF0">
    <property type="entry name" value="PLATELET-ACTIVATING FACTOR ACETYLHYDROLASE"/>
    <property type="match status" value="1"/>
</dbReference>